<dbReference type="InterPro" id="IPR029063">
    <property type="entry name" value="SAM-dependent_MTases_sf"/>
</dbReference>
<evidence type="ECO:0000256" key="10">
    <source>
        <dbReference type="PROSITE-ProRule" id="PRU01016"/>
    </source>
</evidence>
<dbReference type="GO" id="GO:0005634">
    <property type="term" value="C:nucleus"/>
    <property type="evidence" value="ECO:0007669"/>
    <property type="project" value="UniProtKB-SubCell"/>
</dbReference>
<evidence type="ECO:0000313" key="15">
    <source>
        <dbReference type="Proteomes" id="UP000014500"/>
    </source>
</evidence>
<dbReference type="EMBL" id="JH431978">
    <property type="status" value="NOT_ANNOTATED_CDS"/>
    <property type="molecule type" value="Genomic_DNA"/>
</dbReference>
<evidence type="ECO:0000256" key="1">
    <source>
        <dbReference type="ARBA" id="ARBA00004123"/>
    </source>
</evidence>
<evidence type="ECO:0000256" key="9">
    <source>
        <dbReference type="PIRSR" id="PIRSR037404-1"/>
    </source>
</evidence>
<accession>T1J9Q1</accession>
<dbReference type="PROSITE" id="PS51038">
    <property type="entry name" value="BAH"/>
    <property type="match status" value="1"/>
</dbReference>
<comment type="subcellular location">
    <subcellularLocation>
        <location evidence="1">Nucleus</location>
    </subcellularLocation>
</comment>
<evidence type="ECO:0000256" key="6">
    <source>
        <dbReference type="ARBA" id="ARBA00022737"/>
    </source>
</evidence>
<dbReference type="Gene3D" id="3.90.120.10">
    <property type="entry name" value="DNA Methylase, subunit A, domain 2"/>
    <property type="match status" value="1"/>
</dbReference>
<feature type="region of interest" description="Disordered" evidence="12">
    <location>
        <begin position="1"/>
        <end position="21"/>
    </location>
</feature>
<sequence>MSSKYETRSKRPRPSVEKWEKFRKKRHEKKVIDEARKSNEIQKCKYCSQMLEDVSSAPSFNSAIDEKNCELIINPSLTKIKSFKVNNFSVYDQMFHMIQLDWGLMEKEEVVTFISGYVKLVCCDDEYDDSEIGQAVENIGPLTEWWITYDEKDAQIGVTTELGYYYLMTPSADYRVYFYPLKEKSFLVHIIINFLEDNEDITYKELIRKIEAATPPQDYEDDIEVTEEAVRLHAEFILEQIASYDESADDVDKLSRTDCIQHLIVLSGKIIPEKKRMQSTSRSTSTNVQPKQTMQQKKFQDKRMKKKTQKECNTKLVNRIFDSIFQDYVCCLEDVNNRENSDFECEIDEIEQFEHDFYEKELKINYFDDFSSTKLEVSFNNVIECRNEVSLFENFKIHGEVFKSISISLGEDNQHSARQNRKQGSASDTILGKAASENEYFLSNYCQTIGFKSIKCKSDIVFKPQLSNWKSIGGEDLEEKSINNAGRRFYYSKFHDQKTCRFEDIPEAFNNLDADSCPICEIKNRETQGTISLPRYTLNEEIELNLKLYNSVKWNNIEYKIKDSVFLLSSAFGFDAVPRSLPTRENFREVDEDKYPEYYRKAKSKESLSTCEPYRIGEIVAIYTLRKEVGVRIRKFYRPENTHLGKQATYAADFNLLYMSNEETNVNISAIVSKCKVTYCRTPSKIELTYDQQHFYYNQTYDARSEELTRSETHDEEVDEEPAETLPLATLDLFCGCGGLSEGLVQSGAAKSCWAVDEDLVAAASFKKNHPDCVVYGYSCSTYLSMLMDPDCELNLPAKGEVEFLCGGPPCQGFTGLNKFKDRLCAKLKNSLITTQLSICDWLRPRFFLMENVQNFIRCNDSMVLKSTLRCLIAIGYQCTFGLLQAGNYGVPQRRRRVFILAAAPGEKLPQFPLPTHVFNSHSTNSITIDGIQMIPRHNWPTLAPYRNVTVRDTLSDLPDIEDTEPNESQEYNAHIQSHYQKILRKNNNTGLIRDHFYKRMNAITTERILRIPRTHGADWRDLPNIEIKLSDGTWTKKLEYNHDDVRNGRSRNGSRRGICRCAEGGRKSGVNCNIYRQKGTLIPWFLVHTANDNNQWNGALGRLCLDDVFPIALTKLTISGKIGRVIHPEENRILSVRECARVQGFPDSYIFCGDIHDRHKQIGNAVPPLLARAIGSEIRKCI</sequence>
<dbReference type="Pfam" id="PF12047">
    <property type="entry name" value="DNMT1-RFD"/>
    <property type="match status" value="1"/>
</dbReference>
<feature type="active site" evidence="9 10">
    <location>
        <position position="811"/>
    </location>
</feature>
<keyword evidence="3 10" id="KW-0489">Methyltransferase</keyword>
<dbReference type="PhylomeDB" id="T1J9Q1"/>
<keyword evidence="4 10" id="KW-0808">Transferase</keyword>
<keyword evidence="5 10" id="KW-0949">S-adenosyl-L-methionine</keyword>
<dbReference type="InterPro" id="IPR050390">
    <property type="entry name" value="C5-Methyltransferase"/>
</dbReference>
<dbReference type="AlphaFoldDB" id="T1J9Q1"/>
<evidence type="ECO:0000256" key="5">
    <source>
        <dbReference type="ARBA" id="ARBA00022691"/>
    </source>
</evidence>
<dbReference type="PROSITE" id="PS51679">
    <property type="entry name" value="SAM_MT_C5"/>
    <property type="match status" value="1"/>
</dbReference>
<dbReference type="GO" id="GO:0044027">
    <property type="term" value="P:negative regulation of gene expression via chromosomal CpG island methylation"/>
    <property type="evidence" value="ECO:0007669"/>
    <property type="project" value="TreeGrafter"/>
</dbReference>
<evidence type="ECO:0000256" key="2">
    <source>
        <dbReference type="ARBA" id="ARBA00011975"/>
    </source>
</evidence>
<dbReference type="GO" id="GO:0003682">
    <property type="term" value="F:chromatin binding"/>
    <property type="evidence" value="ECO:0007669"/>
    <property type="project" value="InterPro"/>
</dbReference>
<evidence type="ECO:0000256" key="8">
    <source>
        <dbReference type="ARBA" id="ARBA00023242"/>
    </source>
</evidence>
<evidence type="ECO:0000256" key="3">
    <source>
        <dbReference type="ARBA" id="ARBA00022603"/>
    </source>
</evidence>
<keyword evidence="6" id="KW-0677">Repeat</keyword>
<dbReference type="InterPro" id="IPR001525">
    <property type="entry name" value="C5_MeTfrase"/>
</dbReference>
<reference evidence="14" key="2">
    <citation type="submission" date="2015-02" db="UniProtKB">
        <authorList>
            <consortium name="EnsemblMetazoa"/>
        </authorList>
    </citation>
    <scope>IDENTIFICATION</scope>
</reference>
<evidence type="ECO:0000313" key="14">
    <source>
        <dbReference type="EnsemblMetazoa" id="SMAR010448-PB"/>
    </source>
</evidence>
<organism evidence="14 15">
    <name type="scientific">Strigamia maritima</name>
    <name type="common">European centipede</name>
    <name type="synonym">Geophilus maritimus</name>
    <dbReference type="NCBI Taxonomy" id="126957"/>
    <lineage>
        <taxon>Eukaryota</taxon>
        <taxon>Metazoa</taxon>
        <taxon>Ecdysozoa</taxon>
        <taxon>Arthropoda</taxon>
        <taxon>Myriapoda</taxon>
        <taxon>Chilopoda</taxon>
        <taxon>Pleurostigmophora</taxon>
        <taxon>Geophilomorpha</taxon>
        <taxon>Linotaeniidae</taxon>
        <taxon>Strigamia</taxon>
    </lineage>
</organism>
<dbReference type="eggNOG" id="ENOG502QPKK">
    <property type="taxonomic scope" value="Eukaryota"/>
</dbReference>
<dbReference type="STRING" id="126957.T1J9Q1"/>
<evidence type="ECO:0000256" key="7">
    <source>
        <dbReference type="ARBA" id="ARBA00023125"/>
    </source>
</evidence>
<name>T1J9Q1_STRMM</name>
<dbReference type="FunFam" id="3.90.120.10:FF:000001">
    <property type="entry name" value="DNA (cytosine-5)-methyltransferase"/>
    <property type="match status" value="1"/>
</dbReference>
<keyword evidence="15" id="KW-1185">Reference proteome</keyword>
<dbReference type="Gene3D" id="3.40.50.150">
    <property type="entry name" value="Vaccinia Virus protein VP39"/>
    <property type="match status" value="1"/>
</dbReference>
<feature type="compositionally biased region" description="Basic and acidic residues" evidence="12">
    <location>
        <begin position="1"/>
        <end position="20"/>
    </location>
</feature>
<dbReference type="InterPro" id="IPR043151">
    <property type="entry name" value="BAH_sf"/>
</dbReference>
<dbReference type="PANTHER" id="PTHR10629">
    <property type="entry name" value="CYTOSINE-SPECIFIC METHYLTRANSFERASE"/>
    <property type="match status" value="1"/>
</dbReference>
<dbReference type="EC" id="2.1.1.37" evidence="2"/>
<keyword evidence="8" id="KW-0539">Nucleus</keyword>
<evidence type="ECO:0000256" key="11">
    <source>
        <dbReference type="RuleBase" id="RU000416"/>
    </source>
</evidence>
<comment type="similarity">
    <text evidence="10 11">Belongs to the class I-like SAM-binding methyltransferase superfamily. C5-methyltransferase family.</text>
</comment>
<dbReference type="NCBIfam" id="TIGR00675">
    <property type="entry name" value="dcm"/>
    <property type="match status" value="1"/>
</dbReference>
<dbReference type="SMART" id="SM00439">
    <property type="entry name" value="BAH"/>
    <property type="match status" value="1"/>
</dbReference>
<dbReference type="GO" id="GO:0032259">
    <property type="term" value="P:methylation"/>
    <property type="evidence" value="ECO:0007669"/>
    <property type="project" value="UniProtKB-KW"/>
</dbReference>
<protein>
    <recommendedName>
        <fullName evidence="2">DNA (cytosine-5-)-methyltransferase</fullName>
        <ecNumber evidence="2">2.1.1.37</ecNumber>
    </recommendedName>
</protein>
<evidence type="ECO:0000256" key="4">
    <source>
        <dbReference type="ARBA" id="ARBA00022679"/>
    </source>
</evidence>
<dbReference type="EnsemblMetazoa" id="SMAR010448-RB">
    <property type="protein sequence ID" value="SMAR010448-PB"/>
    <property type="gene ID" value="SMAR010448"/>
</dbReference>
<dbReference type="Pfam" id="PF01426">
    <property type="entry name" value="BAH"/>
    <property type="match status" value="1"/>
</dbReference>
<feature type="domain" description="BAH" evidence="13">
    <location>
        <begin position="591"/>
        <end position="712"/>
    </location>
</feature>
<evidence type="ECO:0000259" key="13">
    <source>
        <dbReference type="PROSITE" id="PS51038"/>
    </source>
</evidence>
<dbReference type="GO" id="GO:0003677">
    <property type="term" value="F:DNA binding"/>
    <property type="evidence" value="ECO:0007669"/>
    <property type="project" value="UniProtKB-KW"/>
</dbReference>
<dbReference type="PANTHER" id="PTHR10629:SF52">
    <property type="entry name" value="DNA (CYTOSINE-5)-METHYLTRANSFERASE 1"/>
    <property type="match status" value="1"/>
</dbReference>
<proteinExistence type="inferred from homology"/>
<dbReference type="PROSITE" id="PS00095">
    <property type="entry name" value="C5_MTASE_2"/>
    <property type="match status" value="1"/>
</dbReference>
<feature type="compositionally biased region" description="Polar residues" evidence="12">
    <location>
        <begin position="278"/>
        <end position="294"/>
    </location>
</feature>
<evidence type="ECO:0000256" key="12">
    <source>
        <dbReference type="SAM" id="MobiDB-lite"/>
    </source>
</evidence>
<dbReference type="PIRSF" id="PIRSF037404">
    <property type="entry name" value="DNMT1"/>
    <property type="match status" value="1"/>
</dbReference>
<dbReference type="GO" id="GO:0006346">
    <property type="term" value="P:DNA methylation-dependent constitutive heterochromatin formation"/>
    <property type="evidence" value="ECO:0007669"/>
    <property type="project" value="InterPro"/>
</dbReference>
<reference evidence="15" key="1">
    <citation type="submission" date="2011-05" db="EMBL/GenBank/DDBJ databases">
        <authorList>
            <person name="Richards S.R."/>
            <person name="Qu J."/>
            <person name="Jiang H."/>
            <person name="Jhangiani S.N."/>
            <person name="Agravi P."/>
            <person name="Goodspeed R."/>
            <person name="Gross S."/>
            <person name="Mandapat C."/>
            <person name="Jackson L."/>
            <person name="Mathew T."/>
            <person name="Pu L."/>
            <person name="Thornton R."/>
            <person name="Saada N."/>
            <person name="Wilczek-Boney K.B."/>
            <person name="Lee S."/>
            <person name="Kovar C."/>
            <person name="Wu Y."/>
            <person name="Scherer S.E."/>
            <person name="Worley K.C."/>
            <person name="Muzny D.M."/>
            <person name="Gibbs R."/>
        </authorList>
    </citation>
    <scope>NUCLEOTIDE SEQUENCE</scope>
    <source>
        <strain evidence="15">Brora</strain>
    </source>
</reference>
<keyword evidence="7" id="KW-0238">DNA-binding</keyword>
<dbReference type="Gene3D" id="1.10.10.2230">
    <property type="match status" value="1"/>
</dbReference>
<feature type="region of interest" description="Disordered" evidence="12">
    <location>
        <begin position="276"/>
        <end position="303"/>
    </location>
</feature>
<dbReference type="Pfam" id="PF00145">
    <property type="entry name" value="DNA_methylase"/>
    <property type="match status" value="1"/>
</dbReference>
<dbReference type="Proteomes" id="UP000014500">
    <property type="component" value="Unassembled WGS sequence"/>
</dbReference>
<dbReference type="InterPro" id="IPR031303">
    <property type="entry name" value="C5_meth_CS"/>
</dbReference>
<dbReference type="InterPro" id="IPR022702">
    <property type="entry name" value="Cytosine_MeTrfase1_RFD"/>
</dbReference>
<dbReference type="GO" id="GO:0003886">
    <property type="term" value="F:DNA (cytosine-5-)-methyltransferase activity"/>
    <property type="evidence" value="ECO:0007669"/>
    <property type="project" value="UniProtKB-EC"/>
</dbReference>
<dbReference type="SUPFAM" id="SSF53335">
    <property type="entry name" value="S-adenosyl-L-methionine-dependent methyltransferases"/>
    <property type="match status" value="1"/>
</dbReference>
<dbReference type="InterPro" id="IPR001025">
    <property type="entry name" value="BAH_dom"/>
</dbReference>
<dbReference type="Gene3D" id="2.30.30.490">
    <property type="match status" value="2"/>
</dbReference>
<dbReference type="PRINTS" id="PR00105">
    <property type="entry name" value="C5METTRFRASE"/>
</dbReference>